<sequence length="73" mass="7745">MQGKVSSIKTAPSGSAPVLEIELWDESGGITLQFLGRREIAGLEVGTELRAEGMVGEENGSLKILNPSYELLA</sequence>
<dbReference type="CDD" id="cd04488">
    <property type="entry name" value="RecG_wedge_OBF"/>
    <property type="match status" value="1"/>
</dbReference>
<name>A0A6J6UTJ1_9ZZZZ</name>
<evidence type="ECO:0000313" key="1">
    <source>
        <dbReference type="EMBL" id="CAB4762093.1"/>
    </source>
</evidence>
<gene>
    <name evidence="1" type="ORF">UFOPK2842_01000</name>
</gene>
<accession>A0A6J6UTJ1</accession>
<reference evidence="1" key="1">
    <citation type="submission" date="2020-05" db="EMBL/GenBank/DDBJ databases">
        <authorList>
            <person name="Chiriac C."/>
            <person name="Salcher M."/>
            <person name="Ghai R."/>
            <person name="Kavagutti S V."/>
        </authorList>
    </citation>
    <scope>NUCLEOTIDE SEQUENCE</scope>
</reference>
<dbReference type="AlphaFoldDB" id="A0A6J6UTJ1"/>
<organism evidence="1">
    <name type="scientific">freshwater metagenome</name>
    <dbReference type="NCBI Taxonomy" id="449393"/>
    <lineage>
        <taxon>unclassified sequences</taxon>
        <taxon>metagenomes</taxon>
        <taxon>ecological metagenomes</taxon>
    </lineage>
</organism>
<dbReference type="EMBL" id="CAEZZI010000116">
    <property type="protein sequence ID" value="CAB4762093.1"/>
    <property type="molecule type" value="Genomic_DNA"/>
</dbReference>
<protein>
    <submittedName>
        <fullName evidence="1">Unannotated protein</fullName>
    </submittedName>
</protein>
<proteinExistence type="predicted"/>